<dbReference type="Proteomes" id="UP000198992">
    <property type="component" value="Unassembled WGS sequence"/>
</dbReference>
<evidence type="ECO:0000313" key="2">
    <source>
        <dbReference type="EMBL" id="SEC36056.1"/>
    </source>
</evidence>
<sequence length="29" mass="3202">MKRIPTSEAIITVALLVIFALVIWFGAMP</sequence>
<gene>
    <name evidence="2" type="ORF">SAMN05444164_1647</name>
</gene>
<organism evidence="2 3">
    <name type="scientific">Bradyrhizobium erythrophlei</name>
    <dbReference type="NCBI Taxonomy" id="1437360"/>
    <lineage>
        <taxon>Bacteria</taxon>
        <taxon>Pseudomonadati</taxon>
        <taxon>Pseudomonadota</taxon>
        <taxon>Alphaproteobacteria</taxon>
        <taxon>Hyphomicrobiales</taxon>
        <taxon>Nitrobacteraceae</taxon>
        <taxon>Bradyrhizobium</taxon>
    </lineage>
</organism>
<reference evidence="2 3" key="1">
    <citation type="submission" date="2016-10" db="EMBL/GenBank/DDBJ databases">
        <authorList>
            <person name="de Groot N.N."/>
        </authorList>
    </citation>
    <scope>NUCLEOTIDE SEQUENCE [LARGE SCALE GENOMIC DNA]</scope>
    <source>
        <strain evidence="2 3">MT12</strain>
    </source>
</reference>
<evidence type="ECO:0000313" key="3">
    <source>
        <dbReference type="Proteomes" id="UP000198992"/>
    </source>
</evidence>
<proteinExistence type="predicted"/>
<accession>A0A1H4RVY4</accession>
<dbReference type="EMBL" id="FNTH01000001">
    <property type="protein sequence ID" value="SEC36056.1"/>
    <property type="molecule type" value="Genomic_DNA"/>
</dbReference>
<keyword evidence="1" id="KW-0472">Membrane</keyword>
<dbReference type="AlphaFoldDB" id="A0A1H4RVY4"/>
<feature type="transmembrane region" description="Helical" evidence="1">
    <location>
        <begin position="9"/>
        <end position="27"/>
    </location>
</feature>
<keyword evidence="1" id="KW-1133">Transmembrane helix</keyword>
<name>A0A1H4RVY4_9BRAD</name>
<protein>
    <submittedName>
        <fullName evidence="2">Uncharacterized protein</fullName>
    </submittedName>
</protein>
<evidence type="ECO:0000256" key="1">
    <source>
        <dbReference type="SAM" id="Phobius"/>
    </source>
</evidence>
<keyword evidence="1" id="KW-0812">Transmembrane</keyword>